<dbReference type="RefSeq" id="XP_007817808.1">
    <property type="nucleotide sequence ID" value="XM_007819617.1"/>
</dbReference>
<evidence type="ECO:0000313" key="3">
    <source>
        <dbReference type="Proteomes" id="UP000002498"/>
    </source>
</evidence>
<keyword evidence="3" id="KW-1185">Reference proteome</keyword>
<comment type="caution">
    <text evidence="2">The sequence shown here is derived from an EMBL/GenBank/DDBJ whole genome shotgun (WGS) entry which is preliminary data.</text>
</comment>
<protein>
    <submittedName>
        <fullName evidence="2">Uncharacterized protein</fullName>
    </submittedName>
</protein>
<dbReference type="KEGG" id="maj:MAA_01619"/>
<reference evidence="2 3" key="2">
    <citation type="journal article" date="2014" name="Proc. Natl. Acad. Sci. U.S.A.">
        <title>Trajectory and genomic determinants of fungal-pathogen speciation and host adaptation.</title>
        <authorList>
            <person name="Hu X."/>
            <person name="Xiao G."/>
            <person name="Zheng P."/>
            <person name="Shang Y."/>
            <person name="Su Y."/>
            <person name="Zhang X."/>
            <person name="Liu X."/>
            <person name="Zhan S."/>
            <person name="St Leger R.J."/>
            <person name="Wang C."/>
        </authorList>
    </citation>
    <scope>GENOME REANNOTATION</scope>
    <source>
        <strain evidence="3">ARSEF 23 / ATCC MYA-3075</strain>
    </source>
</reference>
<name>E9ENM0_METRA</name>
<dbReference type="OrthoDB" id="3501153at2759"/>
<keyword evidence="1" id="KW-0472">Membrane</keyword>
<keyword evidence="1" id="KW-0812">Transmembrane</keyword>
<evidence type="ECO:0000256" key="1">
    <source>
        <dbReference type="SAM" id="Phobius"/>
    </source>
</evidence>
<reference evidence="2 3" key="1">
    <citation type="journal article" date="2011" name="PLoS Genet.">
        <title>Genome sequencing and comparative transcriptomics of the model entomopathogenic fungi Metarhizium anisopliae and M. acridum.</title>
        <authorList>
            <person name="Gao Q."/>
            <person name="Jin K."/>
            <person name="Ying S.H."/>
            <person name="Zhang Y."/>
            <person name="Xiao G."/>
            <person name="Shang Y."/>
            <person name="Duan Z."/>
            <person name="Hu X."/>
            <person name="Xie X.Q."/>
            <person name="Zhou G."/>
            <person name="Peng G."/>
            <person name="Luo Z."/>
            <person name="Huang W."/>
            <person name="Wang B."/>
            <person name="Fang W."/>
            <person name="Wang S."/>
            <person name="Zhong Y."/>
            <person name="Ma L.J."/>
            <person name="St Leger R.J."/>
            <person name="Zhao G.P."/>
            <person name="Pei Y."/>
            <person name="Feng M.G."/>
            <person name="Xia Y."/>
            <person name="Wang C."/>
        </authorList>
    </citation>
    <scope>NUCLEOTIDE SEQUENCE [LARGE SCALE GENOMIC DNA]</scope>
    <source>
        <strain evidence="3">ARSEF 23 / ATCC MYA-3075</strain>
    </source>
</reference>
<dbReference type="AlphaFoldDB" id="E9ENM0"/>
<dbReference type="Proteomes" id="UP000002498">
    <property type="component" value="Unassembled WGS sequence"/>
</dbReference>
<feature type="transmembrane region" description="Helical" evidence="1">
    <location>
        <begin position="43"/>
        <end position="65"/>
    </location>
</feature>
<gene>
    <name evidence="2" type="ORF">MAA_01619</name>
</gene>
<accession>E9ENM0</accession>
<dbReference type="HOGENOM" id="CLU_066042_3_1_1"/>
<organism evidence="2 3">
    <name type="scientific">Metarhizium robertsii (strain ARSEF 23 / ATCC MYA-3075)</name>
    <name type="common">Metarhizium anisopliae (strain ARSEF 23)</name>
    <dbReference type="NCBI Taxonomy" id="655844"/>
    <lineage>
        <taxon>Eukaryota</taxon>
        <taxon>Fungi</taxon>
        <taxon>Dikarya</taxon>
        <taxon>Ascomycota</taxon>
        <taxon>Pezizomycotina</taxon>
        <taxon>Sordariomycetes</taxon>
        <taxon>Hypocreomycetidae</taxon>
        <taxon>Hypocreales</taxon>
        <taxon>Clavicipitaceae</taxon>
        <taxon>Metarhizium</taxon>
    </lineage>
</organism>
<evidence type="ECO:0000313" key="2">
    <source>
        <dbReference type="EMBL" id="EFZ02037.1"/>
    </source>
</evidence>
<sequence length="260" mass="29369">MFSSILTANSNSQQKYKALSSTHDNFDRNTHYKRSPLFLRTTFPIAIILCSIAHLILICHAITLLKAFSSQLPNTAQDPTHQVSNCSCGATIHEARALDCTFDVLSVSWLPPSCRDDELTVEFAAGGPGPHGAWDYWAHENGTWSLTLDEVAALVEKPKSIVYTSWEFHVLHCSFYWRKQWRVSRGVGALFMEARYALESYVKHFQNVFMKDSLRKTDISQSVVRLGVHVAQGTFESESDDIWDISAAGWRSIQYTRAFG</sequence>
<proteinExistence type="predicted"/>
<dbReference type="InterPro" id="IPR053008">
    <property type="entry name" value="Phomopsin_biosynth_assoc"/>
</dbReference>
<dbReference type="GeneID" id="19255905"/>
<keyword evidence="1" id="KW-1133">Transmembrane helix</keyword>
<dbReference type="PANTHER" id="PTHR35896:SF3">
    <property type="entry name" value="MAJOR FACILITATOR SUPERFAMILY TRANSPORTER"/>
    <property type="match status" value="1"/>
</dbReference>
<dbReference type="EMBL" id="ADNJ02000001">
    <property type="protein sequence ID" value="EFZ02037.1"/>
    <property type="molecule type" value="Genomic_DNA"/>
</dbReference>
<dbReference type="PANTHER" id="PTHR35896">
    <property type="entry name" value="IG-LIKE DOMAIN-CONTAINING PROTEIN"/>
    <property type="match status" value="1"/>
</dbReference>